<evidence type="ECO:0000313" key="2">
    <source>
        <dbReference type="Proteomes" id="UP000717585"/>
    </source>
</evidence>
<accession>A0A8J6B196</accession>
<proteinExistence type="predicted"/>
<comment type="caution">
    <text evidence="1">The sequence shown here is derived from an EMBL/GenBank/DDBJ whole genome shotgun (WGS) entry which is preliminary data.</text>
</comment>
<evidence type="ECO:0000313" key="1">
    <source>
        <dbReference type="EMBL" id="KAG9393498.1"/>
    </source>
</evidence>
<keyword evidence="2" id="KW-1185">Reference proteome</keyword>
<dbReference type="Proteomes" id="UP000717585">
    <property type="component" value="Unassembled WGS sequence"/>
</dbReference>
<gene>
    <name evidence="1" type="ORF">J8273_4980</name>
</gene>
<protein>
    <submittedName>
        <fullName evidence="1">Uncharacterized protein</fullName>
    </submittedName>
</protein>
<reference evidence="1" key="1">
    <citation type="submission" date="2021-05" db="EMBL/GenBank/DDBJ databases">
        <title>A free-living protist that lacks canonical eukaryotic 1 DNA replication and segregation systems.</title>
        <authorList>
            <person name="Salas-Leiva D.E."/>
            <person name="Tromer E.C."/>
            <person name="Curtis B.A."/>
            <person name="Jerlstrom-Hultqvist J."/>
            <person name="Kolisko M."/>
            <person name="Yi Z."/>
            <person name="Salas-Leiva J.S."/>
            <person name="Gallot-Lavallee L."/>
            <person name="Kops G.J.P.L."/>
            <person name="Archibald J.M."/>
            <person name="Simpson A.G.B."/>
            <person name="Roger A.J."/>
        </authorList>
    </citation>
    <scope>NUCLEOTIDE SEQUENCE</scope>
    <source>
        <strain evidence="1">BICM</strain>
    </source>
</reference>
<organism evidence="1 2">
    <name type="scientific">Carpediemonas membranifera</name>
    <dbReference type="NCBI Taxonomy" id="201153"/>
    <lineage>
        <taxon>Eukaryota</taxon>
        <taxon>Metamonada</taxon>
        <taxon>Carpediemonas-like organisms</taxon>
        <taxon>Carpediemonas</taxon>
    </lineage>
</organism>
<dbReference type="AlphaFoldDB" id="A0A8J6B196"/>
<name>A0A8J6B196_9EUKA</name>
<dbReference type="EMBL" id="JAHDYR010000024">
    <property type="protein sequence ID" value="KAG9393498.1"/>
    <property type="molecule type" value="Genomic_DNA"/>
</dbReference>
<sequence length="338" mass="38603">MSVEERLQALENQVDETKEENAALQCVCGKVQLRRGHRGIGFKSSSSHDCPFTTEKLINRRVLITIEPLHGFETPTQPYPVFRVESLANSSGYHFKLKTALELVDDEWLTAVARTFKSTSHLAEVLEELASQYSNFDTYWVIPGHSDTETSRMIIDTSANEFLYHHDLVQLILRSFESPSLVRSTRVRLIYFATCSGLDRSEESQLCSAISTAKYKNTCIILTPEKVLAHELVLQDAYWLYRATCLDNPLFFLTKYFSGYRFAPGSAGRRIIANGSLSFPNEARVIMSETSYARPIPLPEMQDIVSDVNEYDPLRTAQRRLMNDRYISMMTRALERDV</sequence>